<dbReference type="Pfam" id="PF00271">
    <property type="entry name" value="Helicase_C"/>
    <property type="match status" value="1"/>
</dbReference>
<dbReference type="Gene3D" id="3.40.50.300">
    <property type="entry name" value="P-loop containing nucleotide triphosphate hydrolases"/>
    <property type="match status" value="1"/>
</dbReference>
<dbReference type="PANTHER" id="PTHR47958">
    <property type="entry name" value="ATP-DEPENDENT RNA HELICASE DBP3"/>
    <property type="match status" value="1"/>
</dbReference>
<organism evidence="3 4">
    <name type="scientific">Rhododendron simsii</name>
    <name type="common">Sims's rhododendron</name>
    <dbReference type="NCBI Taxonomy" id="118357"/>
    <lineage>
        <taxon>Eukaryota</taxon>
        <taxon>Viridiplantae</taxon>
        <taxon>Streptophyta</taxon>
        <taxon>Embryophyta</taxon>
        <taxon>Tracheophyta</taxon>
        <taxon>Spermatophyta</taxon>
        <taxon>Magnoliopsida</taxon>
        <taxon>eudicotyledons</taxon>
        <taxon>Gunneridae</taxon>
        <taxon>Pentapetalae</taxon>
        <taxon>asterids</taxon>
        <taxon>Ericales</taxon>
        <taxon>Ericaceae</taxon>
        <taxon>Ericoideae</taxon>
        <taxon>Rhodoreae</taxon>
        <taxon>Rhododendron</taxon>
    </lineage>
</organism>
<dbReference type="InterPro" id="IPR001650">
    <property type="entry name" value="Helicase_C-like"/>
</dbReference>
<sequence length="226" mass="25867">MQAAPIPRLLVGAKTPKLQLNGFLKRFFENDFTALYKYKLAVYMLPPTIYVATNFVVGDLSFTFVGWQGRRRRKPASEAVEAVRLVPAVRAVRVQQKHDHQAHVITPPISWTIFAKWALLCCRLARGSDELWHSQKLELQVATDYLALRIYLALGVDWLTEKMPCNNFTVSSMHGDMPQKERYAIIKEFRDGDTCDLITTDVWARGLDVQQASTLFRLILRTLCPL</sequence>
<dbReference type="PROSITE" id="PS51194">
    <property type="entry name" value="HELICASE_CTER"/>
    <property type="match status" value="1"/>
</dbReference>
<reference evidence="3" key="1">
    <citation type="submission" date="2019-11" db="EMBL/GenBank/DDBJ databases">
        <authorList>
            <person name="Liu Y."/>
            <person name="Hou J."/>
            <person name="Li T.-Q."/>
            <person name="Guan C.-H."/>
            <person name="Wu X."/>
            <person name="Wu H.-Z."/>
            <person name="Ling F."/>
            <person name="Zhang R."/>
            <person name="Shi X.-G."/>
            <person name="Ren J.-P."/>
            <person name="Chen E.-F."/>
            <person name="Sun J.-M."/>
        </authorList>
    </citation>
    <scope>NUCLEOTIDE SEQUENCE</scope>
    <source>
        <strain evidence="3">Adult_tree_wgs_1</strain>
        <tissue evidence="3">Leaves</tissue>
    </source>
</reference>
<dbReference type="GO" id="GO:0003723">
    <property type="term" value="F:RNA binding"/>
    <property type="evidence" value="ECO:0007669"/>
    <property type="project" value="UniProtKB-KW"/>
</dbReference>
<feature type="domain" description="Helicase C-terminal" evidence="2">
    <location>
        <begin position="123"/>
        <end position="226"/>
    </location>
</feature>
<gene>
    <name evidence="3" type="ORF">RHSIM_Rhsim07G0141700</name>
</gene>
<protein>
    <recommendedName>
        <fullName evidence="2">Helicase C-terminal domain-containing protein</fullName>
    </recommendedName>
</protein>
<accession>A0A834LI79</accession>
<dbReference type="AlphaFoldDB" id="A0A834LI79"/>
<keyword evidence="4" id="KW-1185">Reference proteome</keyword>
<evidence type="ECO:0000313" key="3">
    <source>
        <dbReference type="EMBL" id="KAF7137271.1"/>
    </source>
</evidence>
<evidence type="ECO:0000256" key="1">
    <source>
        <dbReference type="ARBA" id="ARBA00022884"/>
    </source>
</evidence>
<dbReference type="SUPFAM" id="SSF52540">
    <property type="entry name" value="P-loop containing nucleoside triphosphate hydrolases"/>
    <property type="match status" value="1"/>
</dbReference>
<dbReference type="OrthoDB" id="1723999at2759"/>
<keyword evidence="1" id="KW-0694">RNA-binding</keyword>
<dbReference type="SMART" id="SM00490">
    <property type="entry name" value="HELICc"/>
    <property type="match status" value="1"/>
</dbReference>
<evidence type="ECO:0000259" key="2">
    <source>
        <dbReference type="PROSITE" id="PS51194"/>
    </source>
</evidence>
<dbReference type="Proteomes" id="UP000626092">
    <property type="component" value="Unassembled WGS sequence"/>
</dbReference>
<dbReference type="InterPro" id="IPR027417">
    <property type="entry name" value="P-loop_NTPase"/>
</dbReference>
<proteinExistence type="predicted"/>
<comment type="caution">
    <text evidence="3">The sequence shown here is derived from an EMBL/GenBank/DDBJ whole genome shotgun (WGS) entry which is preliminary data.</text>
</comment>
<evidence type="ECO:0000313" key="4">
    <source>
        <dbReference type="Proteomes" id="UP000626092"/>
    </source>
</evidence>
<name>A0A834LI79_RHOSS</name>
<dbReference type="EMBL" id="WJXA01000007">
    <property type="protein sequence ID" value="KAF7137271.1"/>
    <property type="molecule type" value="Genomic_DNA"/>
</dbReference>